<dbReference type="GO" id="GO:0006606">
    <property type="term" value="P:protein import into nucleus"/>
    <property type="evidence" value="ECO:0007669"/>
    <property type="project" value="TreeGrafter"/>
</dbReference>
<dbReference type="AlphaFoldDB" id="A0A409XE87"/>
<accession>A0A409XE87</accession>
<proteinExistence type="inferred from homology"/>
<evidence type="ECO:0000256" key="2">
    <source>
        <dbReference type="ARBA" id="ARBA00022448"/>
    </source>
</evidence>
<keyword evidence="3" id="KW-0653">Protein transport</keyword>
<dbReference type="SUPFAM" id="SSF55724">
    <property type="entry name" value="Mog1p/PsbP-like"/>
    <property type="match status" value="1"/>
</dbReference>
<dbReference type="GO" id="GO:0031267">
    <property type="term" value="F:small GTPase binding"/>
    <property type="evidence" value="ECO:0007669"/>
    <property type="project" value="TreeGrafter"/>
</dbReference>
<evidence type="ECO:0000256" key="1">
    <source>
        <dbReference type="ARBA" id="ARBA00010307"/>
    </source>
</evidence>
<evidence type="ECO:0000313" key="5">
    <source>
        <dbReference type="Proteomes" id="UP000283269"/>
    </source>
</evidence>
<sequence length="177" mass="19583">MFIDRELFGGAIISKTASDLTDASALRQVPDTQEVFMYPNSNVSIVVEILQRVDHAQFNDAIRFHFDSLAHDNSARSVEVQSVSVIPNDRGDETPSVVVLKGLQYVPKFNHTTPDKVEILMGLYRVESKSIDLVVTFNIPLEAVDGGAVDNDGLRKAEADFDTLVRSLRIVDFGLFA</sequence>
<comment type="similarity">
    <text evidence="1">Belongs to the MOG1 family.</text>
</comment>
<comment type="caution">
    <text evidence="4">The sequence shown here is derived from an EMBL/GenBank/DDBJ whole genome shotgun (WGS) entry which is preliminary data.</text>
</comment>
<protein>
    <recommendedName>
        <fullName evidence="6">Ran guanine nucleotide release factor</fullName>
    </recommendedName>
</protein>
<organism evidence="4 5">
    <name type="scientific">Psilocybe cyanescens</name>
    <dbReference type="NCBI Taxonomy" id="93625"/>
    <lineage>
        <taxon>Eukaryota</taxon>
        <taxon>Fungi</taxon>
        <taxon>Dikarya</taxon>
        <taxon>Basidiomycota</taxon>
        <taxon>Agaricomycotina</taxon>
        <taxon>Agaricomycetes</taxon>
        <taxon>Agaricomycetidae</taxon>
        <taxon>Agaricales</taxon>
        <taxon>Agaricineae</taxon>
        <taxon>Strophariaceae</taxon>
        <taxon>Psilocybe</taxon>
    </lineage>
</organism>
<dbReference type="PANTHER" id="PTHR15837">
    <property type="entry name" value="RAN GUANINE NUCLEOTIDE RELEASE FACTOR"/>
    <property type="match status" value="1"/>
</dbReference>
<name>A0A409XE87_PSICY</name>
<dbReference type="EMBL" id="NHYD01001946">
    <property type="protein sequence ID" value="PPQ89109.1"/>
    <property type="molecule type" value="Genomic_DNA"/>
</dbReference>
<dbReference type="PANTHER" id="PTHR15837:SF0">
    <property type="entry name" value="RAN GUANINE NUCLEOTIDE RELEASE FACTOR"/>
    <property type="match status" value="1"/>
</dbReference>
<dbReference type="STRING" id="93625.A0A409XE87"/>
<dbReference type="FunCoup" id="A0A409XE87">
    <property type="interactions" value="312"/>
</dbReference>
<dbReference type="Pfam" id="PF04603">
    <property type="entry name" value="Mog1"/>
    <property type="match status" value="1"/>
</dbReference>
<dbReference type="Gene3D" id="3.40.1000.10">
    <property type="entry name" value="Mog1/PsbP, alpha/beta/alpha sandwich"/>
    <property type="match status" value="1"/>
</dbReference>
<dbReference type="OrthoDB" id="10255285at2759"/>
<gene>
    <name evidence="4" type="ORF">CVT25_006481</name>
</gene>
<keyword evidence="2" id="KW-0813">Transport</keyword>
<dbReference type="InterPro" id="IPR016123">
    <property type="entry name" value="Mog1/PsbP_a/b/a-sand"/>
</dbReference>
<evidence type="ECO:0008006" key="6">
    <source>
        <dbReference type="Google" id="ProtNLM"/>
    </source>
</evidence>
<dbReference type="Proteomes" id="UP000283269">
    <property type="component" value="Unassembled WGS sequence"/>
</dbReference>
<dbReference type="InterPro" id="IPR007681">
    <property type="entry name" value="Mog1"/>
</dbReference>
<evidence type="ECO:0000256" key="3">
    <source>
        <dbReference type="ARBA" id="ARBA00022927"/>
    </source>
</evidence>
<keyword evidence="5" id="KW-1185">Reference proteome</keyword>
<dbReference type="GO" id="GO:0005085">
    <property type="term" value="F:guanyl-nucleotide exchange factor activity"/>
    <property type="evidence" value="ECO:0007669"/>
    <property type="project" value="TreeGrafter"/>
</dbReference>
<dbReference type="GO" id="GO:0005634">
    <property type="term" value="C:nucleus"/>
    <property type="evidence" value="ECO:0007669"/>
    <property type="project" value="TreeGrafter"/>
</dbReference>
<reference evidence="4 5" key="1">
    <citation type="journal article" date="2018" name="Evol. Lett.">
        <title>Horizontal gene cluster transfer increased hallucinogenic mushroom diversity.</title>
        <authorList>
            <person name="Reynolds H.T."/>
            <person name="Vijayakumar V."/>
            <person name="Gluck-Thaler E."/>
            <person name="Korotkin H.B."/>
            <person name="Matheny P.B."/>
            <person name="Slot J.C."/>
        </authorList>
    </citation>
    <scope>NUCLEOTIDE SEQUENCE [LARGE SCALE GENOMIC DNA]</scope>
    <source>
        <strain evidence="4 5">2631</strain>
    </source>
</reference>
<dbReference type="InParanoid" id="A0A409XE87"/>
<evidence type="ECO:0000313" key="4">
    <source>
        <dbReference type="EMBL" id="PPQ89109.1"/>
    </source>
</evidence>